<comment type="caution">
    <text evidence="1">The sequence shown here is derived from an EMBL/GenBank/DDBJ whole genome shotgun (WGS) entry which is preliminary data.</text>
</comment>
<dbReference type="Proteomes" id="UP000827872">
    <property type="component" value="Linkage Group LG08"/>
</dbReference>
<protein>
    <submittedName>
        <fullName evidence="1">Uncharacterized protein</fullName>
    </submittedName>
</protein>
<accession>A0ACB8F908</accession>
<keyword evidence="2" id="KW-1185">Reference proteome</keyword>
<name>A0ACB8F908_9SAUR</name>
<evidence type="ECO:0000313" key="2">
    <source>
        <dbReference type="Proteomes" id="UP000827872"/>
    </source>
</evidence>
<proteinExistence type="predicted"/>
<gene>
    <name evidence="1" type="ORF">K3G42_012763</name>
</gene>
<sequence>MMLWTHDYNSQHFSYLKEAVDSSTVLGMCCWEVFLDGKLLDINKEFQPYYGEGGRILEIRTPDVVANVKKQAQAVGYTEGALLALAVIIILCCLPAILIVMVSYRQRQAECAKTARIQMALPAGKPASTPATNLYEELGDSTMGIIMDPVQWEQERNRAERERAEVQYSSPVFKKIIGTKISVKEKARQFEQQALQEMKQVKSREIKSLRSPAHSSSCTQEGESTLEISSESFLASPDCLSPSFSSLTPWSDVIELEVPTIPSVIITHHDNSEQLSPPPCHKPPTPLLRTKTPTHQNLLSSQPKVEIMEYIPEPPRTPPPPLPRFPPPPPTPPPLPPQLPSPPVVSLSSSSSSLSSQYLSPTKRTKSPYKQEASSQACVPDPPPLPPRELKGILKNIHNLADIEKSVANMYSQIDRNHVLPKRIAKLKPVPMPGPPSTEIVSDHSQQNGKLSCIVQELEKRFPSQSTAL</sequence>
<reference evidence="1" key="1">
    <citation type="submission" date="2021-08" db="EMBL/GenBank/DDBJ databases">
        <title>The first chromosome-level gecko genome reveals the dynamic sex chromosomes of Neotropical dwarf geckos (Sphaerodactylidae: Sphaerodactylus).</title>
        <authorList>
            <person name="Pinto B.J."/>
            <person name="Keating S.E."/>
            <person name="Gamble T."/>
        </authorList>
    </citation>
    <scope>NUCLEOTIDE SEQUENCE</scope>
    <source>
        <strain evidence="1">TG3544</strain>
    </source>
</reference>
<organism evidence="1 2">
    <name type="scientific">Sphaerodactylus townsendi</name>
    <dbReference type="NCBI Taxonomy" id="933632"/>
    <lineage>
        <taxon>Eukaryota</taxon>
        <taxon>Metazoa</taxon>
        <taxon>Chordata</taxon>
        <taxon>Craniata</taxon>
        <taxon>Vertebrata</taxon>
        <taxon>Euteleostomi</taxon>
        <taxon>Lepidosauria</taxon>
        <taxon>Squamata</taxon>
        <taxon>Bifurcata</taxon>
        <taxon>Gekkota</taxon>
        <taxon>Sphaerodactylidae</taxon>
        <taxon>Sphaerodactylus</taxon>
    </lineage>
</organism>
<dbReference type="EMBL" id="CM037621">
    <property type="protein sequence ID" value="KAH8001626.1"/>
    <property type="molecule type" value="Genomic_DNA"/>
</dbReference>
<evidence type="ECO:0000313" key="1">
    <source>
        <dbReference type="EMBL" id="KAH8001626.1"/>
    </source>
</evidence>